<keyword evidence="2" id="KW-0378">Hydrolase</keyword>
<dbReference type="InterPro" id="IPR007694">
    <property type="entry name" value="DNA_helicase_DnaB-like_C"/>
</dbReference>
<sequence>MDIKFDSKSLERLIIAYSIQDKSFFLKIGKHLRTPSAKKKSYFNDAKLQTILNIICYFNGKYDKFPTYEEIKVFIERLPDEDDIKIYITKLAEELYSIDFSEVDIGFLKEETIKFITSARVVEAMAYSQLDLEKGDFAAISERMKEAVNITFDNDLGISVKDLRKGLEELREAEDDTKTISLGWPSTDTVFGRLRPGELFVFAGVPGIGKTIWLGSVAMNNFMNGKKVVVFTLETSPKRLLMRYYQSLFNRNKMHILNDEINIEAVESLIPEDGDIIIKQYPANSASTADMSAFINDLVMYKNFTPDLIVIDYILIAKTDSNDISPENTYKYYKKVAEEFRNLGVEWNVPVVSATQINREGMGDSGGSKAVLTSKSGSESRGILDTADYYSVIIQTAQDKKRFGESIGSYSLYVDKNRNDKTGCRINFYIDYDTYTIKEGTPK</sequence>
<feature type="domain" description="SF4 helicase" evidence="1">
    <location>
        <begin position="173"/>
        <end position="443"/>
    </location>
</feature>
<dbReference type="GO" id="GO:0005524">
    <property type="term" value="F:ATP binding"/>
    <property type="evidence" value="ECO:0007669"/>
    <property type="project" value="InterPro"/>
</dbReference>
<dbReference type="InterPro" id="IPR027417">
    <property type="entry name" value="P-loop_NTPase"/>
</dbReference>
<dbReference type="Pfam" id="PF03796">
    <property type="entry name" value="DnaB_C"/>
    <property type="match status" value="1"/>
</dbReference>
<keyword evidence="2" id="KW-0347">Helicase</keyword>
<dbReference type="GO" id="GO:0006260">
    <property type="term" value="P:DNA replication"/>
    <property type="evidence" value="ECO:0007669"/>
    <property type="project" value="InterPro"/>
</dbReference>
<dbReference type="PANTHER" id="PTHR30153">
    <property type="entry name" value="REPLICATIVE DNA HELICASE DNAB"/>
    <property type="match status" value="1"/>
</dbReference>
<dbReference type="AlphaFoldDB" id="A0A1V5ZK31"/>
<reference evidence="2" key="1">
    <citation type="submission" date="2017-02" db="EMBL/GenBank/DDBJ databases">
        <title>Delving into the versatile metabolic prowess of the omnipresent phylum Bacteroidetes.</title>
        <authorList>
            <person name="Nobu M.K."/>
            <person name="Mei R."/>
            <person name="Narihiro T."/>
            <person name="Kuroda K."/>
            <person name="Liu W.-T."/>
        </authorList>
    </citation>
    <scope>NUCLEOTIDE SEQUENCE</scope>
    <source>
        <strain evidence="2">ADurb.Bin160</strain>
    </source>
</reference>
<dbReference type="EMBL" id="MWDB01000040">
    <property type="protein sequence ID" value="OQB40547.1"/>
    <property type="molecule type" value="Genomic_DNA"/>
</dbReference>
<dbReference type="EC" id="3.6.4.12" evidence="2"/>
<evidence type="ECO:0000259" key="1">
    <source>
        <dbReference type="PROSITE" id="PS51199"/>
    </source>
</evidence>
<dbReference type="PANTHER" id="PTHR30153:SF2">
    <property type="entry name" value="REPLICATIVE DNA HELICASE"/>
    <property type="match status" value="1"/>
</dbReference>
<accession>A0A1V5ZK31</accession>
<dbReference type="Gene3D" id="3.40.50.300">
    <property type="entry name" value="P-loop containing nucleotide triphosphate hydrolases"/>
    <property type="match status" value="1"/>
</dbReference>
<dbReference type="Proteomes" id="UP000485621">
    <property type="component" value="Unassembled WGS sequence"/>
</dbReference>
<dbReference type="PROSITE" id="PS51199">
    <property type="entry name" value="SF4_HELICASE"/>
    <property type="match status" value="1"/>
</dbReference>
<keyword evidence="2" id="KW-0547">Nucleotide-binding</keyword>
<comment type="caution">
    <text evidence="2">The sequence shown here is derived from an EMBL/GenBank/DDBJ whole genome shotgun (WGS) entry which is preliminary data.</text>
</comment>
<proteinExistence type="predicted"/>
<dbReference type="GO" id="GO:0016787">
    <property type="term" value="F:hydrolase activity"/>
    <property type="evidence" value="ECO:0007669"/>
    <property type="project" value="UniProtKB-KW"/>
</dbReference>
<protein>
    <submittedName>
        <fullName evidence="2">Replicative DNA helicase</fullName>
        <ecNumber evidence="2">3.6.4.12</ecNumber>
    </submittedName>
</protein>
<gene>
    <name evidence="2" type="primary">dnaB_2</name>
    <name evidence="2" type="ORF">BWY04_01302</name>
</gene>
<organism evidence="2">
    <name type="scientific">candidate division CPR1 bacterium ADurb.Bin160</name>
    <dbReference type="NCBI Taxonomy" id="1852826"/>
    <lineage>
        <taxon>Bacteria</taxon>
        <taxon>candidate division CPR1</taxon>
    </lineage>
</organism>
<dbReference type="GO" id="GO:0005829">
    <property type="term" value="C:cytosol"/>
    <property type="evidence" value="ECO:0007669"/>
    <property type="project" value="TreeGrafter"/>
</dbReference>
<dbReference type="SUPFAM" id="SSF52540">
    <property type="entry name" value="P-loop containing nucleoside triphosphate hydrolases"/>
    <property type="match status" value="1"/>
</dbReference>
<dbReference type="GO" id="GO:0003678">
    <property type="term" value="F:DNA helicase activity"/>
    <property type="evidence" value="ECO:0007669"/>
    <property type="project" value="UniProtKB-EC"/>
</dbReference>
<name>A0A1V5ZK31_9BACT</name>
<keyword evidence="2" id="KW-0067">ATP-binding</keyword>
<evidence type="ECO:0000313" key="2">
    <source>
        <dbReference type="EMBL" id="OQB40547.1"/>
    </source>
</evidence>